<reference evidence="2" key="2">
    <citation type="submission" date="2024-10" db="UniProtKB">
        <authorList>
            <consortium name="EnsemblProtists"/>
        </authorList>
    </citation>
    <scope>IDENTIFICATION</scope>
</reference>
<dbReference type="RefSeq" id="XP_005772854.1">
    <property type="nucleotide sequence ID" value="XM_005772797.1"/>
</dbReference>
<evidence type="ECO:0000256" key="1">
    <source>
        <dbReference type="SAM" id="MobiDB-lite"/>
    </source>
</evidence>
<dbReference type="AlphaFoldDB" id="A0A0D3JA90"/>
<dbReference type="GeneID" id="17265971"/>
<keyword evidence="3" id="KW-1185">Reference proteome</keyword>
<dbReference type="EnsemblProtists" id="EOD20425">
    <property type="protein sequence ID" value="EOD20425"/>
    <property type="gene ID" value="EMIHUDRAFT_435825"/>
</dbReference>
<evidence type="ECO:0000313" key="3">
    <source>
        <dbReference type="Proteomes" id="UP000013827"/>
    </source>
</evidence>
<dbReference type="PaxDb" id="2903-EOD20425"/>
<feature type="compositionally biased region" description="Basic and acidic residues" evidence="1">
    <location>
        <begin position="262"/>
        <end position="271"/>
    </location>
</feature>
<accession>A0A0D3JA90</accession>
<sequence>MAAEKDEAAAAEARGGLRFTVGERVEVTYVRPPSRRLGLAAENRRRAEEWSSGRVTQLWPPQGVRQRTQQAYQVLLSNGLYFYVQSDRPGRIRRDESWAGRFAAAEAEGGSLCRGKGFAVLTAQEVEALLSDDGRELLHDAAEAFGLPLGAGCSAFDLLCGCVVRRRAAVLLPDAPLYAPARIVKVHPPLYAPGSGVGAVHPPGSGVGAPAQQWLLDLTALVDGAERDEPRTPLGYLSNSTGRVGDEEGAVAARVGGGAREGPRLWAREGPPRQARLGSGARPFRRRRHQQVARAPARGARARARARGGRGGARHHRRVQPPRRLLHAAQRRAGRSV</sequence>
<feature type="region of interest" description="Disordered" evidence="1">
    <location>
        <begin position="262"/>
        <end position="337"/>
    </location>
</feature>
<reference evidence="3" key="1">
    <citation type="journal article" date="2013" name="Nature">
        <title>Pan genome of the phytoplankton Emiliania underpins its global distribution.</title>
        <authorList>
            <person name="Read B.A."/>
            <person name="Kegel J."/>
            <person name="Klute M.J."/>
            <person name="Kuo A."/>
            <person name="Lefebvre S.C."/>
            <person name="Maumus F."/>
            <person name="Mayer C."/>
            <person name="Miller J."/>
            <person name="Monier A."/>
            <person name="Salamov A."/>
            <person name="Young J."/>
            <person name="Aguilar M."/>
            <person name="Claverie J.M."/>
            <person name="Frickenhaus S."/>
            <person name="Gonzalez K."/>
            <person name="Herman E.K."/>
            <person name="Lin Y.C."/>
            <person name="Napier J."/>
            <person name="Ogata H."/>
            <person name="Sarno A.F."/>
            <person name="Shmutz J."/>
            <person name="Schroeder D."/>
            <person name="de Vargas C."/>
            <person name="Verret F."/>
            <person name="von Dassow P."/>
            <person name="Valentin K."/>
            <person name="Van de Peer Y."/>
            <person name="Wheeler G."/>
            <person name="Dacks J.B."/>
            <person name="Delwiche C.F."/>
            <person name="Dyhrman S.T."/>
            <person name="Glockner G."/>
            <person name="John U."/>
            <person name="Richards T."/>
            <person name="Worden A.Z."/>
            <person name="Zhang X."/>
            <person name="Grigoriev I.V."/>
            <person name="Allen A.E."/>
            <person name="Bidle K."/>
            <person name="Borodovsky M."/>
            <person name="Bowler C."/>
            <person name="Brownlee C."/>
            <person name="Cock J.M."/>
            <person name="Elias M."/>
            <person name="Gladyshev V.N."/>
            <person name="Groth M."/>
            <person name="Guda C."/>
            <person name="Hadaegh A."/>
            <person name="Iglesias-Rodriguez M.D."/>
            <person name="Jenkins J."/>
            <person name="Jones B.M."/>
            <person name="Lawson T."/>
            <person name="Leese F."/>
            <person name="Lindquist E."/>
            <person name="Lobanov A."/>
            <person name="Lomsadze A."/>
            <person name="Malik S.B."/>
            <person name="Marsh M.E."/>
            <person name="Mackinder L."/>
            <person name="Mock T."/>
            <person name="Mueller-Roeber B."/>
            <person name="Pagarete A."/>
            <person name="Parker M."/>
            <person name="Probert I."/>
            <person name="Quesneville H."/>
            <person name="Raines C."/>
            <person name="Rensing S.A."/>
            <person name="Riano-Pachon D.M."/>
            <person name="Richier S."/>
            <person name="Rokitta S."/>
            <person name="Shiraiwa Y."/>
            <person name="Soanes D.M."/>
            <person name="van der Giezen M."/>
            <person name="Wahlund T.M."/>
            <person name="Williams B."/>
            <person name="Wilson W."/>
            <person name="Wolfe G."/>
            <person name="Wurch L.L."/>
        </authorList>
    </citation>
    <scope>NUCLEOTIDE SEQUENCE</scope>
</reference>
<protein>
    <submittedName>
        <fullName evidence="2">Uncharacterized protein</fullName>
    </submittedName>
</protein>
<dbReference type="KEGG" id="ehx:EMIHUDRAFT_435825"/>
<organism evidence="2 3">
    <name type="scientific">Emiliania huxleyi (strain CCMP1516)</name>
    <dbReference type="NCBI Taxonomy" id="280463"/>
    <lineage>
        <taxon>Eukaryota</taxon>
        <taxon>Haptista</taxon>
        <taxon>Haptophyta</taxon>
        <taxon>Prymnesiophyceae</taxon>
        <taxon>Isochrysidales</taxon>
        <taxon>Noelaerhabdaceae</taxon>
        <taxon>Emiliania</taxon>
    </lineage>
</organism>
<proteinExistence type="predicted"/>
<name>A0A0D3JA90_EMIH1</name>
<dbReference type="HOGENOM" id="CLU_824951_0_0_1"/>
<evidence type="ECO:0000313" key="2">
    <source>
        <dbReference type="EnsemblProtists" id="EOD20425"/>
    </source>
</evidence>
<feature type="compositionally biased region" description="Basic residues" evidence="1">
    <location>
        <begin position="300"/>
        <end position="337"/>
    </location>
</feature>
<dbReference type="Proteomes" id="UP000013827">
    <property type="component" value="Unassembled WGS sequence"/>
</dbReference>